<dbReference type="OrthoDB" id="3265734at2759"/>
<feature type="transmembrane region" description="Helical" evidence="2">
    <location>
        <begin position="209"/>
        <end position="228"/>
    </location>
</feature>
<dbReference type="Proteomes" id="UP000054248">
    <property type="component" value="Unassembled WGS sequence"/>
</dbReference>
<evidence type="ECO:0000313" key="5">
    <source>
        <dbReference type="Proteomes" id="UP000054248"/>
    </source>
</evidence>
<evidence type="ECO:0008006" key="6">
    <source>
        <dbReference type="Google" id="ProtNLM"/>
    </source>
</evidence>
<gene>
    <name evidence="4" type="ORF">M407DRAFT_17313</name>
</gene>
<evidence type="ECO:0000256" key="1">
    <source>
        <dbReference type="SAM" id="MobiDB-lite"/>
    </source>
</evidence>
<dbReference type="EMBL" id="KN822945">
    <property type="protein sequence ID" value="KIO34061.1"/>
    <property type="molecule type" value="Genomic_DNA"/>
</dbReference>
<protein>
    <recommendedName>
        <fullName evidence="6">Membrane-associated protein</fullName>
    </recommendedName>
</protein>
<reference evidence="4 5" key="1">
    <citation type="submission" date="2014-04" db="EMBL/GenBank/DDBJ databases">
        <authorList>
            <consortium name="DOE Joint Genome Institute"/>
            <person name="Kuo A."/>
            <person name="Girlanda M."/>
            <person name="Perotto S."/>
            <person name="Kohler A."/>
            <person name="Nagy L.G."/>
            <person name="Floudas D."/>
            <person name="Copeland A."/>
            <person name="Barry K.W."/>
            <person name="Cichocki N."/>
            <person name="Veneault-Fourrey C."/>
            <person name="LaButti K."/>
            <person name="Lindquist E.A."/>
            <person name="Lipzen A."/>
            <person name="Lundell T."/>
            <person name="Morin E."/>
            <person name="Murat C."/>
            <person name="Sun H."/>
            <person name="Tunlid A."/>
            <person name="Henrissat B."/>
            <person name="Grigoriev I.V."/>
            <person name="Hibbett D.S."/>
            <person name="Martin F."/>
            <person name="Nordberg H.P."/>
            <person name="Cantor M.N."/>
            <person name="Hua S.X."/>
        </authorList>
    </citation>
    <scope>NUCLEOTIDE SEQUENCE [LARGE SCALE GENOMIC DNA]</scope>
    <source>
        <strain evidence="4 5">MUT 4182</strain>
    </source>
</reference>
<reference evidence="5" key="2">
    <citation type="submission" date="2015-01" db="EMBL/GenBank/DDBJ databases">
        <title>Evolutionary Origins and Diversification of the Mycorrhizal Mutualists.</title>
        <authorList>
            <consortium name="DOE Joint Genome Institute"/>
            <consortium name="Mycorrhizal Genomics Consortium"/>
            <person name="Kohler A."/>
            <person name="Kuo A."/>
            <person name="Nagy L.G."/>
            <person name="Floudas D."/>
            <person name="Copeland A."/>
            <person name="Barry K.W."/>
            <person name="Cichocki N."/>
            <person name="Veneault-Fourrey C."/>
            <person name="LaButti K."/>
            <person name="Lindquist E.A."/>
            <person name="Lipzen A."/>
            <person name="Lundell T."/>
            <person name="Morin E."/>
            <person name="Murat C."/>
            <person name="Riley R."/>
            <person name="Ohm R."/>
            <person name="Sun H."/>
            <person name="Tunlid A."/>
            <person name="Henrissat B."/>
            <person name="Grigoriev I.V."/>
            <person name="Hibbett D.S."/>
            <person name="Martin F."/>
        </authorList>
    </citation>
    <scope>NUCLEOTIDE SEQUENCE [LARGE SCALE GENOMIC DNA]</scope>
    <source>
        <strain evidence="5">MUT 4182</strain>
    </source>
</reference>
<dbReference type="HOGENOM" id="CLU_943957_0_0_1"/>
<organism evidence="4 5">
    <name type="scientific">Tulasnella calospora MUT 4182</name>
    <dbReference type="NCBI Taxonomy" id="1051891"/>
    <lineage>
        <taxon>Eukaryota</taxon>
        <taxon>Fungi</taxon>
        <taxon>Dikarya</taxon>
        <taxon>Basidiomycota</taxon>
        <taxon>Agaricomycotina</taxon>
        <taxon>Agaricomycetes</taxon>
        <taxon>Cantharellales</taxon>
        <taxon>Tulasnellaceae</taxon>
        <taxon>Tulasnella</taxon>
    </lineage>
</organism>
<keyword evidence="2" id="KW-0472">Membrane</keyword>
<keyword evidence="5" id="KW-1185">Reference proteome</keyword>
<feature type="compositionally biased region" description="Low complexity" evidence="1">
    <location>
        <begin position="178"/>
        <end position="201"/>
    </location>
</feature>
<name>A0A0C3QWA2_9AGAM</name>
<evidence type="ECO:0000313" key="4">
    <source>
        <dbReference type="EMBL" id="KIO34061.1"/>
    </source>
</evidence>
<feature type="region of interest" description="Disordered" evidence="1">
    <location>
        <begin position="177"/>
        <end position="202"/>
    </location>
</feature>
<feature type="chain" id="PRO_5002180852" description="Membrane-associated protein" evidence="3">
    <location>
        <begin position="25"/>
        <end position="295"/>
    </location>
</feature>
<dbReference type="Gene3D" id="2.60.120.260">
    <property type="entry name" value="Galactose-binding domain-like"/>
    <property type="match status" value="1"/>
</dbReference>
<keyword evidence="2" id="KW-0812">Transmembrane</keyword>
<sequence length="295" mass="31469">MLRQPSLLLSLLIALFVSISSVWAKNVTVLMDDKRLTFSDVSTTLTNDWEFDQTGLCLDDGGYSRTYTKGAWVRLRFNGTAAYVAFAECSLGAPTNVTIDDAQATVEALNMTLSLSSRDCQTRTLFATNLTNTNHTITVAYAGTGTSGQTVLNKFIYDDGDDTPIADPTATRATVTISDTGASSSSATPSASAAASEDSSGCGTGCKTASISGTVGTILALLFWFWCFRACCCSRTRTEVNTVIVRPPSPKPQPIILLAATLEVQQTHIQVNRVERDSAVVAAPPAYAGEQNNYK</sequence>
<keyword evidence="2" id="KW-1133">Transmembrane helix</keyword>
<evidence type="ECO:0000256" key="3">
    <source>
        <dbReference type="SAM" id="SignalP"/>
    </source>
</evidence>
<proteinExistence type="predicted"/>
<dbReference type="AlphaFoldDB" id="A0A0C3QWA2"/>
<keyword evidence="3" id="KW-0732">Signal</keyword>
<feature type="signal peptide" evidence="3">
    <location>
        <begin position="1"/>
        <end position="24"/>
    </location>
</feature>
<accession>A0A0C3QWA2</accession>
<evidence type="ECO:0000256" key="2">
    <source>
        <dbReference type="SAM" id="Phobius"/>
    </source>
</evidence>